<evidence type="ECO:0000313" key="2">
    <source>
        <dbReference type="Proteomes" id="UP000292702"/>
    </source>
</evidence>
<dbReference type="Proteomes" id="UP000292702">
    <property type="component" value="Unassembled WGS sequence"/>
</dbReference>
<accession>A0A4V2MXR7</accession>
<keyword evidence="2" id="KW-1185">Reference proteome</keyword>
<reference evidence="1 2" key="1">
    <citation type="submission" date="2018-11" db="EMBL/GenBank/DDBJ databases">
        <title>Genome assembly of Steccherinum ochraceum LE-BIN_3174, the white-rot fungus of the Steccherinaceae family (The Residual Polyporoid clade, Polyporales, Basidiomycota).</title>
        <authorList>
            <person name="Fedorova T.V."/>
            <person name="Glazunova O.A."/>
            <person name="Landesman E.O."/>
            <person name="Moiseenko K.V."/>
            <person name="Psurtseva N.V."/>
            <person name="Savinova O.S."/>
            <person name="Shakhova N.V."/>
            <person name="Tyazhelova T.V."/>
            <person name="Vasina D.V."/>
        </authorList>
    </citation>
    <scope>NUCLEOTIDE SEQUENCE [LARGE SCALE GENOMIC DNA]</scope>
    <source>
        <strain evidence="1 2">LE-BIN_3174</strain>
    </source>
</reference>
<gene>
    <name evidence="1" type="ORF">EIP91_000211</name>
</gene>
<proteinExistence type="predicted"/>
<organism evidence="1 2">
    <name type="scientific">Steccherinum ochraceum</name>
    <dbReference type="NCBI Taxonomy" id="92696"/>
    <lineage>
        <taxon>Eukaryota</taxon>
        <taxon>Fungi</taxon>
        <taxon>Dikarya</taxon>
        <taxon>Basidiomycota</taxon>
        <taxon>Agaricomycotina</taxon>
        <taxon>Agaricomycetes</taxon>
        <taxon>Polyporales</taxon>
        <taxon>Steccherinaceae</taxon>
        <taxon>Steccherinum</taxon>
    </lineage>
</organism>
<sequence>MTAEDVDSLRISLESLRYHSYEDNLDNLSAILSFGQRYIFNSVPSSPHELLTLQRTTFGGVSCGSYHLRPQAEGSHPSLDNASVHGEKAVDFSMWVGERANRDNTSREYQALRDLLAAARTDSLPLIENARSTPRLPLAKRSTPVVVLEVPPDHVSWDGLASSLTHGSVQPTLGCGQYAIVVRSLVKSPKPSISFMPPVHLESADSLRCVIGAALNSSNSNRHFSPVVESTPFVLGAARNSSDLPVSFYNDNPQCFADFDFFMMQRSLPVLRACLRWKEQAIVRRVAVNDILKVHIDASTREHATLTFKTPIDDDDYDPGPLRRRQSEVEDFLSDESSDFHFKVSQVLLPDDAEAYSQQYLGHLERVRTMQITGQTVQQFQETCSTRIRLTLFDERLFPMPPDQDLLDEFGYNDHGSEESYPISCVREAAGPARHVATVLLWISQTGMAGFIYVYGFFTEDVQGSLLPGPQELPDILLQRRLVQSLYLAQRTLASKGVGKEWSPESIITTQRPEHANDETPFTLVGRDFGFARLRLGQDLFFPPIQEPVAEMYGVSSGGPWNALDDLGYEYSDALYDGAPELDEL</sequence>
<protein>
    <submittedName>
        <fullName evidence="1">Uncharacterized protein</fullName>
    </submittedName>
</protein>
<name>A0A4V2MXR7_9APHY</name>
<dbReference type="AlphaFoldDB" id="A0A4V2MXR7"/>
<evidence type="ECO:0000313" key="1">
    <source>
        <dbReference type="EMBL" id="TCD71117.1"/>
    </source>
</evidence>
<comment type="caution">
    <text evidence="1">The sequence shown here is derived from an EMBL/GenBank/DDBJ whole genome shotgun (WGS) entry which is preliminary data.</text>
</comment>
<dbReference type="EMBL" id="RWJN01000010">
    <property type="protein sequence ID" value="TCD71117.1"/>
    <property type="molecule type" value="Genomic_DNA"/>
</dbReference>